<name>A0A1G8RJT4_9RHOB</name>
<dbReference type="Gene3D" id="3.40.50.880">
    <property type="match status" value="1"/>
</dbReference>
<protein>
    <submittedName>
        <fullName evidence="2">GMP synthase (Glutamine-hydrolysing)</fullName>
    </submittedName>
</protein>
<evidence type="ECO:0000313" key="2">
    <source>
        <dbReference type="EMBL" id="SDJ17228.1"/>
    </source>
</evidence>
<reference evidence="2 3" key="1">
    <citation type="submission" date="2016-10" db="EMBL/GenBank/DDBJ databases">
        <authorList>
            <person name="de Groot N.N."/>
        </authorList>
    </citation>
    <scope>NUCLEOTIDE SEQUENCE [LARGE SCALE GENOMIC DNA]</scope>
    <source>
        <strain evidence="2 3">DSM 26424</strain>
    </source>
</reference>
<dbReference type="InterPro" id="IPR017926">
    <property type="entry name" value="GATASE"/>
</dbReference>
<dbReference type="SUPFAM" id="SSF52317">
    <property type="entry name" value="Class I glutamine amidotransferase-like"/>
    <property type="match status" value="1"/>
</dbReference>
<organism evidence="2 3">
    <name type="scientific">Salipiger marinus</name>
    <dbReference type="NCBI Taxonomy" id="555512"/>
    <lineage>
        <taxon>Bacteria</taxon>
        <taxon>Pseudomonadati</taxon>
        <taxon>Pseudomonadota</taxon>
        <taxon>Alphaproteobacteria</taxon>
        <taxon>Rhodobacterales</taxon>
        <taxon>Roseobacteraceae</taxon>
        <taxon>Salipiger</taxon>
    </lineage>
</organism>
<dbReference type="PANTHER" id="PTHR42695">
    <property type="entry name" value="GLUTAMINE AMIDOTRANSFERASE YLR126C-RELATED"/>
    <property type="match status" value="1"/>
</dbReference>
<keyword evidence="3" id="KW-1185">Reference proteome</keyword>
<dbReference type="RefSeq" id="WP_089850145.1">
    <property type="nucleotide sequence ID" value="NZ_FNEJ01000020.1"/>
</dbReference>
<accession>A0A1G8RJT4</accession>
<dbReference type="InterPro" id="IPR029062">
    <property type="entry name" value="Class_I_gatase-like"/>
</dbReference>
<dbReference type="CDD" id="cd01741">
    <property type="entry name" value="GATase1_1"/>
    <property type="match status" value="1"/>
</dbReference>
<sequence>MKIGILQTGLVPADLAAQTGEYPAFFARLLDGHGFDFQPWAVVQGEFPEGPEAADGWLITGSRHGAYEDHPWIPPLEQLIRDIYAAGLPLVGVCFGHQIIAQALGGKVEKFPGGWSVGPTRYQFPEGERVLNAWHQDQVTALPPGAEVVAHAPGCAIAALHYPGHAFTVQAHPEFDDAFTRALAETRGPGVVPQDRLDAARAAFGTPLDSGALADQFARFFKQKALS</sequence>
<dbReference type="InterPro" id="IPR044992">
    <property type="entry name" value="ChyE-like"/>
</dbReference>
<dbReference type="GO" id="GO:0005829">
    <property type="term" value="C:cytosol"/>
    <property type="evidence" value="ECO:0007669"/>
    <property type="project" value="TreeGrafter"/>
</dbReference>
<dbReference type="AlphaFoldDB" id="A0A1G8RJT4"/>
<dbReference type="EMBL" id="FNEJ01000020">
    <property type="protein sequence ID" value="SDJ17228.1"/>
    <property type="molecule type" value="Genomic_DNA"/>
</dbReference>
<dbReference type="PANTHER" id="PTHR42695:SF5">
    <property type="entry name" value="GLUTAMINE AMIDOTRANSFERASE YLR126C-RELATED"/>
    <property type="match status" value="1"/>
</dbReference>
<dbReference type="PROSITE" id="PS51273">
    <property type="entry name" value="GATASE_TYPE_1"/>
    <property type="match status" value="1"/>
</dbReference>
<dbReference type="Proteomes" id="UP000199093">
    <property type="component" value="Unassembled WGS sequence"/>
</dbReference>
<dbReference type="STRING" id="555512.SAMN04487993_102073"/>
<dbReference type="Pfam" id="PF00117">
    <property type="entry name" value="GATase"/>
    <property type="match status" value="1"/>
</dbReference>
<evidence type="ECO:0000313" key="3">
    <source>
        <dbReference type="Proteomes" id="UP000199093"/>
    </source>
</evidence>
<dbReference type="OrthoDB" id="7365442at2"/>
<gene>
    <name evidence="2" type="ORF">SAMN04487993_102073</name>
</gene>
<evidence type="ECO:0000259" key="1">
    <source>
        <dbReference type="Pfam" id="PF00117"/>
    </source>
</evidence>
<feature type="domain" description="Glutamine amidotransferase" evidence="1">
    <location>
        <begin position="76"/>
        <end position="175"/>
    </location>
</feature>
<proteinExistence type="predicted"/>